<dbReference type="InterPro" id="IPR037026">
    <property type="entry name" value="Vgr_OB-fold_dom_sf"/>
</dbReference>
<feature type="domain" description="Gp5/Type VI secretion system Vgr protein OB-fold" evidence="2">
    <location>
        <begin position="45"/>
        <end position="102"/>
    </location>
</feature>
<dbReference type="InterPro" id="IPR054122">
    <property type="entry name" value="Gp138-like_C"/>
</dbReference>
<dbReference type="EMBL" id="FCOK02000011">
    <property type="protein sequence ID" value="SAL28859.1"/>
    <property type="molecule type" value="Genomic_DNA"/>
</dbReference>
<accession>A0A158GB66</accession>
<name>A0A158GB66_9BURK</name>
<organism evidence="4 5">
    <name type="scientific">Caballeronia udeis</name>
    <dbReference type="NCBI Taxonomy" id="1232866"/>
    <lineage>
        <taxon>Bacteria</taxon>
        <taxon>Pseudomonadati</taxon>
        <taxon>Pseudomonadota</taxon>
        <taxon>Betaproteobacteria</taxon>
        <taxon>Burkholderiales</taxon>
        <taxon>Burkholderiaceae</taxon>
        <taxon>Caballeronia</taxon>
    </lineage>
</organism>
<protein>
    <submittedName>
        <fullName evidence="4">Phage-like baseplate assembly protein</fullName>
    </submittedName>
</protein>
<dbReference type="NCBIfam" id="TIGR01644">
    <property type="entry name" value="phage_P2_V"/>
    <property type="match status" value="1"/>
</dbReference>
<feature type="domain" description="Gp138-like beta-helical trimerization" evidence="3">
    <location>
        <begin position="119"/>
        <end position="182"/>
    </location>
</feature>
<evidence type="ECO:0000313" key="5">
    <source>
        <dbReference type="Proteomes" id="UP000054683"/>
    </source>
</evidence>
<dbReference type="AlphaFoldDB" id="A0A158GB66"/>
<gene>
    <name evidence="4" type="ORF">AWB69_02258</name>
</gene>
<sequence length="240" mass="25755">MYPRREQPRRVDSRVRARHHWGMNSNESTRQFLNGIRKGTVIGLSGALCRVESGDLTTDWIQWFVPCAGETIEWLAPSIGEGVMLLCPSGDPAQAVALRGFYTEDFESPSLDPNKHIRRYRDGALVEYDFAAHILNVDLPAGATVNVTAPDAVNINTKTANVKADKVTLDADVEVTRSMVVKGPFSFENGVSGKAGQSGGPAMVISGTVAVSDDVIAGGKSGAHHSHMEQGDGKPVSEPI</sequence>
<evidence type="ECO:0000313" key="4">
    <source>
        <dbReference type="EMBL" id="SAL28859.1"/>
    </source>
</evidence>
<proteinExistence type="predicted"/>
<dbReference type="InterPro" id="IPR013046">
    <property type="entry name" value="GpV/Gp45"/>
</dbReference>
<feature type="region of interest" description="Disordered" evidence="1">
    <location>
        <begin position="217"/>
        <end position="240"/>
    </location>
</feature>
<dbReference type="Pfam" id="PF21930">
    <property type="entry name" value="Gp138_C"/>
    <property type="match status" value="1"/>
</dbReference>
<evidence type="ECO:0000259" key="2">
    <source>
        <dbReference type="Pfam" id="PF04717"/>
    </source>
</evidence>
<dbReference type="InterPro" id="IPR006531">
    <property type="entry name" value="Gp5/Vgr_OB"/>
</dbReference>
<evidence type="ECO:0000259" key="3">
    <source>
        <dbReference type="Pfam" id="PF21930"/>
    </source>
</evidence>
<dbReference type="Proteomes" id="UP000054683">
    <property type="component" value="Unassembled WGS sequence"/>
</dbReference>
<dbReference type="Gene3D" id="2.40.50.230">
    <property type="entry name" value="Gp5 N-terminal domain"/>
    <property type="match status" value="1"/>
</dbReference>
<dbReference type="Pfam" id="PF04717">
    <property type="entry name" value="Phage_base_V"/>
    <property type="match status" value="1"/>
</dbReference>
<reference evidence="4 5" key="1">
    <citation type="submission" date="2016-01" db="EMBL/GenBank/DDBJ databases">
        <authorList>
            <person name="Oliw E.H."/>
        </authorList>
    </citation>
    <scope>NUCLEOTIDE SEQUENCE [LARGE SCALE GENOMIC DNA]</scope>
    <source>
        <strain evidence="4">LMG 27134</strain>
    </source>
</reference>
<evidence type="ECO:0000256" key="1">
    <source>
        <dbReference type="SAM" id="MobiDB-lite"/>
    </source>
</evidence>
<dbReference type="Gene3D" id="6.20.150.10">
    <property type="match status" value="1"/>
</dbReference>